<proteinExistence type="predicted"/>
<dbReference type="EMBL" id="CP046056">
    <property type="protein sequence ID" value="QQD24800.1"/>
    <property type="molecule type" value="Genomic_DNA"/>
</dbReference>
<dbReference type="AlphaFoldDB" id="A0A9E8FLN9"/>
<reference evidence="1 2" key="1">
    <citation type="submission" date="2019-11" db="EMBL/GenBank/DDBJ databases">
        <title>Venatorbacter sp. nov. a predator of Campylobacter and other Gram-negative bacteria.</title>
        <authorList>
            <person name="Saeedi A."/>
            <person name="Cummings N.J."/>
            <person name="Connerton I.F."/>
            <person name="Connerton P.L."/>
        </authorList>
    </citation>
    <scope>NUCLEOTIDE SEQUENCE [LARGE SCALE GENOMIC DNA]</scope>
    <source>
        <strain evidence="1">XL5</strain>
    </source>
</reference>
<accession>A0A9E8FLN9</accession>
<gene>
    <name evidence="1" type="ORF">GJQ55_10130</name>
</gene>
<evidence type="ECO:0000313" key="1">
    <source>
        <dbReference type="EMBL" id="QQD24800.1"/>
    </source>
</evidence>
<protein>
    <submittedName>
        <fullName evidence="1">Uncharacterized protein</fullName>
    </submittedName>
</protein>
<dbReference type="Proteomes" id="UP000596074">
    <property type="component" value="Chromosome"/>
</dbReference>
<name>A0A9E8FLN9_9GAMM</name>
<organism evidence="1 2">
    <name type="scientific">Venatoribacter cucullus</name>
    <dbReference type="NCBI Taxonomy" id="2661630"/>
    <lineage>
        <taxon>Bacteria</taxon>
        <taxon>Pseudomonadati</taxon>
        <taxon>Pseudomonadota</taxon>
        <taxon>Gammaproteobacteria</taxon>
        <taxon>Oceanospirillales</taxon>
        <taxon>Oceanospirillaceae</taxon>
        <taxon>Venatoribacter</taxon>
    </lineage>
</organism>
<dbReference type="KEGG" id="vcw:GJQ55_10130"/>
<keyword evidence="2" id="KW-1185">Reference proteome</keyword>
<evidence type="ECO:0000313" key="2">
    <source>
        <dbReference type="Proteomes" id="UP000596074"/>
    </source>
</evidence>
<dbReference type="RefSeq" id="WP_228344861.1">
    <property type="nucleotide sequence ID" value="NZ_CP045550.1"/>
</dbReference>
<sequence>MPVTAETWLLQPSRRQRWLDAAFMAVTLGLLWPLLSLAELAALALVWGSLWWWRQRRHWQRAYLHHDGSGWWLEAGGQRQPLVWRTGSSRRAGLISWRYGLWPWQRLLIRADSLPAADFQRLLKALYLP</sequence>